<dbReference type="GO" id="GO:0016491">
    <property type="term" value="F:oxidoreductase activity"/>
    <property type="evidence" value="ECO:0007669"/>
    <property type="project" value="UniProtKB-KW"/>
</dbReference>
<keyword evidence="3" id="KW-0560">Oxidoreductase</keyword>
<evidence type="ECO:0000256" key="1">
    <source>
        <dbReference type="ARBA" id="ARBA00006484"/>
    </source>
</evidence>
<dbReference type="EMBL" id="JH717916">
    <property type="protein sequence ID" value="EWZ28973.1"/>
    <property type="molecule type" value="Genomic_DNA"/>
</dbReference>
<dbReference type="InterPro" id="IPR002347">
    <property type="entry name" value="SDR_fam"/>
</dbReference>
<sequence>MSQNLTYLITGANRGIGKGFVSALLQNPSTTVIAAVRDPSKESSKALSSLPKANESNLIIVKIDSSVHSDPSKAVSQLQKDYNISSIDVVIANAGINHSLKPVIQNTPEAVIDHFVVNTVGPLALFQATAELLKACKGKGGNPIFVPISTALGTISGMELLQDFPAAVSPYGGSKAALNWFIRRIHFEEPWLTSFVFHPGLVLTDMIDYVKGELEDPASAADALGTISVKESVSGMLKVLSGASRNISGTFQQFDGSTFVW</sequence>
<dbReference type="PANTHER" id="PTHR43544:SF7">
    <property type="entry name" value="NADB-LER2"/>
    <property type="match status" value="1"/>
</dbReference>
<reference evidence="4" key="2">
    <citation type="submission" date="2012-06" db="EMBL/GenBank/DDBJ databases">
        <title>Annotation of the Genome Sequence of Fusarium oxysporum Fo47.</title>
        <authorList>
            <consortium name="The Broad Institute Genomics Platform"/>
            <person name="Ma L.-J."/>
            <person name="Corby-Kistler H."/>
            <person name="Broz K."/>
            <person name="Gale L.R."/>
            <person name="Jonkers W."/>
            <person name="O'Donnell K."/>
            <person name="Ploetz R."/>
            <person name="Steinberg C."/>
            <person name="Schwartz D.C."/>
            <person name="VanEtten H."/>
            <person name="Zhou S."/>
            <person name="Young S.K."/>
            <person name="Zeng Q."/>
            <person name="Gargeya S."/>
            <person name="Fitzgerald M."/>
            <person name="Abouelleil A."/>
            <person name="Alvarado L."/>
            <person name="Chapman S.B."/>
            <person name="Gainer-Dewar J."/>
            <person name="Goldberg J."/>
            <person name="Griggs A."/>
            <person name="Gujja S."/>
            <person name="Hansen M."/>
            <person name="Howarth C."/>
            <person name="Imamovic A."/>
            <person name="Ireland A."/>
            <person name="Larimer J."/>
            <person name="McCowan C."/>
            <person name="Murphy C."/>
            <person name="Pearson M."/>
            <person name="Poon T.W."/>
            <person name="Priest M."/>
            <person name="Roberts A."/>
            <person name="Saif S."/>
            <person name="Shea T."/>
            <person name="Sykes S."/>
            <person name="Wortman J."/>
            <person name="Nusbaum C."/>
            <person name="Birren B."/>
        </authorList>
    </citation>
    <scope>NUCLEOTIDE SEQUENCE</scope>
    <source>
        <strain evidence="4">Fo47</strain>
    </source>
</reference>
<reference evidence="4" key="1">
    <citation type="submission" date="2011-06" db="EMBL/GenBank/DDBJ databases">
        <title>The Genome Sequence of Fusarium oxysporum Fo47.</title>
        <authorList>
            <consortium name="The Broad Institute Genome Sequencing Platform"/>
            <person name="Ma L.-J."/>
            <person name="Gale L.R."/>
            <person name="Schwartz D.C."/>
            <person name="Zhou S."/>
            <person name="Corby-Kistler H."/>
            <person name="Young S.K."/>
            <person name="Zeng Q."/>
            <person name="Gargeya S."/>
            <person name="Fitzgerald M."/>
            <person name="Haas B."/>
            <person name="Abouelleil A."/>
            <person name="Alvarado L."/>
            <person name="Arachchi H.M."/>
            <person name="Berlin A."/>
            <person name="Brown A."/>
            <person name="Chapman S.B."/>
            <person name="Chen Z."/>
            <person name="Dunbar C."/>
            <person name="Freedman E."/>
            <person name="Gearin G."/>
            <person name="Gellesch M."/>
            <person name="Goldberg J."/>
            <person name="Griggs A."/>
            <person name="Gujja S."/>
            <person name="Heiman D."/>
            <person name="Howarth C."/>
            <person name="Larson L."/>
            <person name="Lui A."/>
            <person name="MacDonald P.J.P."/>
            <person name="Mehta T."/>
            <person name="Montmayeur A."/>
            <person name="Murphy C."/>
            <person name="Neiman D."/>
            <person name="Pearson M."/>
            <person name="Priest M."/>
            <person name="Roberts A."/>
            <person name="Saif S."/>
            <person name="Shea T."/>
            <person name="Shenoy N."/>
            <person name="Sisk P."/>
            <person name="Stolte C."/>
            <person name="Sykes S."/>
            <person name="Wortman J."/>
            <person name="Nusbaum C."/>
            <person name="Birren B."/>
        </authorList>
    </citation>
    <scope>NUCLEOTIDE SEQUENCE [LARGE SCALE GENOMIC DNA]</scope>
    <source>
        <strain evidence="4">Fo47</strain>
    </source>
</reference>
<dbReference type="SUPFAM" id="SSF51735">
    <property type="entry name" value="NAD(P)-binding Rossmann-fold domains"/>
    <property type="match status" value="1"/>
</dbReference>
<evidence type="ECO:0000256" key="3">
    <source>
        <dbReference type="ARBA" id="ARBA00023002"/>
    </source>
</evidence>
<dbReference type="Gene3D" id="3.40.50.720">
    <property type="entry name" value="NAD(P)-binding Rossmann-like Domain"/>
    <property type="match status" value="1"/>
</dbReference>
<dbReference type="HOGENOM" id="CLU_010194_9_1_1"/>
<dbReference type="Pfam" id="PF00106">
    <property type="entry name" value="adh_short"/>
    <property type="match status" value="1"/>
</dbReference>
<dbReference type="Proteomes" id="UP000030766">
    <property type="component" value="Unassembled WGS sequence"/>
</dbReference>
<evidence type="ECO:0000256" key="2">
    <source>
        <dbReference type="ARBA" id="ARBA00022857"/>
    </source>
</evidence>
<accession>W9JHQ7</accession>
<name>W9JHQ7_FUSOX</name>
<comment type="similarity">
    <text evidence="1">Belongs to the short-chain dehydrogenases/reductases (SDR) family.</text>
</comment>
<dbReference type="PRINTS" id="PR00081">
    <property type="entry name" value="GDHRDH"/>
</dbReference>
<gene>
    <name evidence="4" type="ORF">FOZG_17272</name>
</gene>
<dbReference type="AlphaFoldDB" id="W9JHQ7"/>
<evidence type="ECO:0000313" key="4">
    <source>
        <dbReference type="EMBL" id="EWZ28973.1"/>
    </source>
</evidence>
<dbReference type="VEuPathDB" id="FungiDB:FOZG_17272"/>
<dbReference type="CDD" id="cd05325">
    <property type="entry name" value="carb_red_sniffer_like_SDR_c"/>
    <property type="match status" value="1"/>
</dbReference>
<protein>
    <submittedName>
        <fullName evidence="4">Uncharacterized protein</fullName>
    </submittedName>
</protein>
<dbReference type="GO" id="GO:0005737">
    <property type="term" value="C:cytoplasm"/>
    <property type="evidence" value="ECO:0007669"/>
    <property type="project" value="TreeGrafter"/>
</dbReference>
<dbReference type="InterPro" id="IPR051468">
    <property type="entry name" value="Fungal_SecMetab_SDRs"/>
</dbReference>
<dbReference type="PANTHER" id="PTHR43544">
    <property type="entry name" value="SHORT-CHAIN DEHYDROGENASE/REDUCTASE"/>
    <property type="match status" value="1"/>
</dbReference>
<organism evidence="4">
    <name type="scientific">Fusarium oxysporum Fo47</name>
    <dbReference type="NCBI Taxonomy" id="660027"/>
    <lineage>
        <taxon>Eukaryota</taxon>
        <taxon>Fungi</taxon>
        <taxon>Dikarya</taxon>
        <taxon>Ascomycota</taxon>
        <taxon>Pezizomycotina</taxon>
        <taxon>Sordariomycetes</taxon>
        <taxon>Hypocreomycetidae</taxon>
        <taxon>Hypocreales</taxon>
        <taxon>Nectriaceae</taxon>
        <taxon>Fusarium</taxon>
        <taxon>Fusarium oxysporum species complex</taxon>
    </lineage>
</organism>
<dbReference type="InterPro" id="IPR036291">
    <property type="entry name" value="NAD(P)-bd_dom_sf"/>
</dbReference>
<proteinExistence type="inferred from homology"/>
<keyword evidence="2" id="KW-0521">NADP</keyword>